<evidence type="ECO:0000259" key="1">
    <source>
        <dbReference type="Pfam" id="PF12697"/>
    </source>
</evidence>
<feature type="domain" description="AB hydrolase-1" evidence="1">
    <location>
        <begin position="9"/>
        <end position="245"/>
    </location>
</feature>
<dbReference type="SUPFAM" id="SSF53474">
    <property type="entry name" value="alpha/beta-Hydrolases"/>
    <property type="match status" value="1"/>
</dbReference>
<protein>
    <submittedName>
        <fullName evidence="2">Alpha/beta hydrolase</fullName>
    </submittedName>
</protein>
<dbReference type="InterPro" id="IPR052897">
    <property type="entry name" value="Sec-Metab_Biosynth_Hydrolase"/>
</dbReference>
<dbReference type="InterPro" id="IPR000073">
    <property type="entry name" value="AB_hydrolase_1"/>
</dbReference>
<dbReference type="Proteomes" id="UP000509579">
    <property type="component" value="Chromosome"/>
</dbReference>
<keyword evidence="3" id="KW-1185">Reference proteome</keyword>
<keyword evidence="2" id="KW-0378">Hydrolase</keyword>
<dbReference type="AlphaFoldDB" id="A0A6N1X841"/>
<proteinExistence type="predicted"/>
<dbReference type="KEGG" id="aant:HUK68_09290"/>
<dbReference type="PANTHER" id="PTHR37017:SF11">
    <property type="entry name" value="ESTERASE_LIPASE_THIOESTERASE DOMAIN-CONTAINING PROTEIN"/>
    <property type="match status" value="1"/>
</dbReference>
<dbReference type="InterPro" id="IPR029058">
    <property type="entry name" value="AB_hydrolase_fold"/>
</dbReference>
<dbReference type="PANTHER" id="PTHR37017">
    <property type="entry name" value="AB HYDROLASE-1 DOMAIN-CONTAINING PROTEIN-RELATED"/>
    <property type="match status" value="1"/>
</dbReference>
<accession>A0A6N1X841</accession>
<evidence type="ECO:0000313" key="3">
    <source>
        <dbReference type="Proteomes" id="UP000509579"/>
    </source>
</evidence>
<dbReference type="Gene3D" id="3.40.50.1820">
    <property type="entry name" value="alpha/beta hydrolase"/>
    <property type="match status" value="1"/>
</dbReference>
<dbReference type="Pfam" id="PF12697">
    <property type="entry name" value="Abhydrolase_6"/>
    <property type="match status" value="1"/>
</dbReference>
<gene>
    <name evidence="2" type="ORF">HUK68_09290</name>
</gene>
<dbReference type="GO" id="GO:0016787">
    <property type="term" value="F:hydrolase activity"/>
    <property type="evidence" value="ECO:0007669"/>
    <property type="project" value="UniProtKB-KW"/>
</dbReference>
<name>A0A6N1X841_9BURK</name>
<reference evidence="2 3" key="1">
    <citation type="submission" date="2020-06" db="EMBL/GenBank/DDBJ databases">
        <title>Acidovorax antarctica sp. nov., isolated from Corinth ice sheet soil, Antarctic Fields Peninsula.</title>
        <authorList>
            <person name="Xu Q."/>
            <person name="Peng F."/>
        </authorList>
    </citation>
    <scope>NUCLEOTIDE SEQUENCE [LARGE SCALE GENOMIC DNA]</scope>
    <source>
        <strain evidence="2 3">16-35-5</strain>
    </source>
</reference>
<dbReference type="EMBL" id="CP054840">
    <property type="protein sequence ID" value="QKV54998.1"/>
    <property type="molecule type" value="Genomic_DNA"/>
</dbReference>
<sequence length="260" mass="27645">MDDGAVRDIVLIHGAWQGSWAFDAWRPYLEDAGWRVHCVDLPGNGHTPATKRHPATLAGYTAFVCETLLSLGGPAVVLGHSGGGIVASQVAEAMPGQVAALVYLVGMMLPDGMSYADLIRQHHAEDPSWAYAGIGPHLAWSQDGSHSQVSHEGALQVFLHDCPADAAQAAARRLAPQPEAGRAMANALTAERFGRVPRLYVGCRNDRSVPWALQQRMQHLQAPQASIALDCGHVPQLACPQALTAALLPALAALLAQFTH</sequence>
<organism evidence="2 3">
    <name type="scientific">Comamonas antarctica</name>
    <dbReference type="NCBI Taxonomy" id="2743470"/>
    <lineage>
        <taxon>Bacteria</taxon>
        <taxon>Pseudomonadati</taxon>
        <taxon>Pseudomonadota</taxon>
        <taxon>Betaproteobacteria</taxon>
        <taxon>Burkholderiales</taxon>
        <taxon>Comamonadaceae</taxon>
        <taxon>Comamonas</taxon>
    </lineage>
</organism>
<evidence type="ECO:0000313" key="2">
    <source>
        <dbReference type="EMBL" id="QKV54998.1"/>
    </source>
</evidence>